<feature type="region of interest" description="Disordered" evidence="1">
    <location>
        <begin position="667"/>
        <end position="688"/>
    </location>
</feature>
<dbReference type="Gene3D" id="1.50.10.10">
    <property type="match status" value="1"/>
</dbReference>
<evidence type="ECO:0000313" key="3">
    <source>
        <dbReference type="EMBL" id="SFG34173.1"/>
    </source>
</evidence>
<evidence type="ECO:0000313" key="5">
    <source>
        <dbReference type="Proteomes" id="UP000533017"/>
    </source>
</evidence>
<evidence type="ECO:0008006" key="6">
    <source>
        <dbReference type="Google" id="ProtNLM"/>
    </source>
</evidence>
<dbReference type="Proteomes" id="UP000199052">
    <property type="component" value="Unassembled WGS sequence"/>
</dbReference>
<dbReference type="OrthoDB" id="127395at2"/>
<name>A0A1I2R2E7_9ACTN</name>
<dbReference type="GO" id="GO:0005975">
    <property type="term" value="P:carbohydrate metabolic process"/>
    <property type="evidence" value="ECO:0007669"/>
    <property type="project" value="InterPro"/>
</dbReference>
<dbReference type="SUPFAM" id="SSF48208">
    <property type="entry name" value="Six-hairpin glycosidases"/>
    <property type="match status" value="1"/>
</dbReference>
<evidence type="ECO:0000256" key="1">
    <source>
        <dbReference type="SAM" id="MobiDB-lite"/>
    </source>
</evidence>
<dbReference type="STRING" id="504797.SAMN05421678_105195"/>
<reference evidence="2 5" key="2">
    <citation type="submission" date="2020-07" db="EMBL/GenBank/DDBJ databases">
        <title>Sequencing the genomes of 1000 actinobacteria strains.</title>
        <authorList>
            <person name="Klenk H.-P."/>
        </authorList>
    </citation>
    <scope>NUCLEOTIDE SEQUENCE [LARGE SCALE GENOMIC DNA]</scope>
    <source>
        <strain evidence="2 5">DSM 45117</strain>
    </source>
</reference>
<dbReference type="Proteomes" id="UP000533017">
    <property type="component" value="Unassembled WGS sequence"/>
</dbReference>
<protein>
    <recommendedName>
        <fullName evidence="6">Glycosyl hydrolase family 65, N-terminal domain</fullName>
    </recommendedName>
</protein>
<dbReference type="InterPro" id="IPR008928">
    <property type="entry name" value="6-hairpin_glycosidase_sf"/>
</dbReference>
<dbReference type="EMBL" id="JACBZA010000001">
    <property type="protein sequence ID" value="NYH82399.1"/>
    <property type="molecule type" value="Genomic_DNA"/>
</dbReference>
<dbReference type="InterPro" id="IPR012341">
    <property type="entry name" value="6hp_glycosidase-like_sf"/>
</dbReference>
<accession>A0A1I2R2E7</accession>
<reference evidence="3 4" key="1">
    <citation type="submission" date="2016-10" db="EMBL/GenBank/DDBJ databases">
        <authorList>
            <person name="de Groot N.N."/>
        </authorList>
    </citation>
    <scope>NUCLEOTIDE SEQUENCE [LARGE SCALE GENOMIC DNA]</scope>
    <source>
        <strain evidence="3 4">CPCC 202808</strain>
    </source>
</reference>
<dbReference type="EMBL" id="FOOI01000005">
    <property type="protein sequence ID" value="SFG34173.1"/>
    <property type="molecule type" value="Genomic_DNA"/>
</dbReference>
<evidence type="ECO:0000313" key="2">
    <source>
        <dbReference type="EMBL" id="NYH82399.1"/>
    </source>
</evidence>
<evidence type="ECO:0000313" key="4">
    <source>
        <dbReference type="Proteomes" id="UP000199052"/>
    </source>
</evidence>
<proteinExistence type="predicted"/>
<dbReference type="AlphaFoldDB" id="A0A1I2R2E7"/>
<dbReference type="RefSeq" id="WP_092883059.1">
    <property type="nucleotide sequence ID" value="NZ_FOOI01000005.1"/>
</dbReference>
<organism evidence="3 4">
    <name type="scientific">Actinopolymorpha cephalotaxi</name>
    <dbReference type="NCBI Taxonomy" id="504797"/>
    <lineage>
        <taxon>Bacteria</taxon>
        <taxon>Bacillati</taxon>
        <taxon>Actinomycetota</taxon>
        <taxon>Actinomycetes</taxon>
        <taxon>Propionibacteriales</taxon>
        <taxon>Actinopolymorphaceae</taxon>
        <taxon>Actinopolymorpha</taxon>
    </lineage>
</organism>
<gene>
    <name evidence="2" type="ORF">FHR37_001250</name>
    <name evidence="3" type="ORF">SAMN05421678_105195</name>
</gene>
<sequence length="688" mass="76508">MLMDRYRIVARHTVRRTSADPLEPLTVGNGEFAFTADVTGLQTFPSFHTDGMRLGTQAQWAWHTAPNPESYALEESFEDYSTAAGRSVPYSTTGPDFGDPSAHSRAKLARQWLRENPHRIDLGRIGFVRPDGQPLRLSELGAISQRLDLWRGRIESRFELDGTPVEVTTVCDPELDLLAVRVESPLLARGELAVGTRFPYAVGDWSEPCDWDSPTSHLSEVQVRGNRADIRRVLDDDVHHVALAWSAGAALKQLGPHEFVVHADGVGVLELTVGFSPAPVEQAPTVAAVLAAAEVSWTEFWSTGGIVDLSGSTDPRAEELERRVVLSQYLTAVNCAGSTPPQETGLVTNSWRGKFHLEMHWWHSAHFALWNHPALLERSLGWYDRALAAAQETARLQGYSGARWPKQVGPEARESPSDIGALLVWQQPHPIYFAELVWRRRPSRRTAERFARLVFESAAFMASYATWDPRRERFDLGPPVASAQEKAYPLRREARNPAFELAYWRWGLQTAQVWRERLGLARVPAWDAVAKHLGPLPERDGRYVELEHPVTEREGHPTMVGALGFVPDVGLADADRMRATLRDVLDRWEWSDTWGWDYPLLAMTACRVGEPDLAVEALLLDTPKNHYLGNGHNFQRPGTLPLYLPGNGGLLYAVAMMAAGWDGGPEGPAPGFPGTGWQVRSDNLAPAP</sequence>
<keyword evidence="5" id="KW-1185">Reference proteome</keyword>